<dbReference type="AlphaFoldDB" id="A0A4P6JSC5"/>
<sequence>MKLSSQILFADEINDIMTDDEIDNLFSQLQPIEPPSTLVDSIMASVKLLSHTARKPGSGLIIHNEHLLPS</sequence>
<protein>
    <submittedName>
        <fullName evidence="1">Uncharacterized protein</fullName>
    </submittedName>
</protein>
<evidence type="ECO:0000313" key="2">
    <source>
        <dbReference type="Proteomes" id="UP000290365"/>
    </source>
</evidence>
<evidence type="ECO:0000313" key="1">
    <source>
        <dbReference type="EMBL" id="QBD78120.1"/>
    </source>
</evidence>
<dbReference type="OrthoDB" id="167010at2"/>
<name>A0A4P6JSC5_KTERU</name>
<reference evidence="1 2" key="1">
    <citation type="submission" date="2019-01" db="EMBL/GenBank/DDBJ databases">
        <title>Ktedonosporobacter rubrisoli SCAWS-G2.</title>
        <authorList>
            <person name="Huang Y."/>
            <person name="Yan B."/>
        </authorList>
    </citation>
    <scope>NUCLEOTIDE SEQUENCE [LARGE SCALE GENOMIC DNA]</scope>
    <source>
        <strain evidence="1 2">SCAWS-G2</strain>
    </source>
</reference>
<dbReference type="KEGG" id="kbs:EPA93_19810"/>
<dbReference type="EMBL" id="CP035758">
    <property type="protein sequence ID" value="QBD78120.1"/>
    <property type="molecule type" value="Genomic_DNA"/>
</dbReference>
<dbReference type="Proteomes" id="UP000290365">
    <property type="component" value="Chromosome"/>
</dbReference>
<keyword evidence="2" id="KW-1185">Reference proteome</keyword>
<dbReference type="RefSeq" id="WP_129889173.1">
    <property type="nucleotide sequence ID" value="NZ_CP035758.1"/>
</dbReference>
<accession>A0A4P6JSC5</accession>
<proteinExistence type="predicted"/>
<gene>
    <name evidence="1" type="ORF">EPA93_19810</name>
</gene>
<organism evidence="1 2">
    <name type="scientific">Ktedonosporobacter rubrisoli</name>
    <dbReference type="NCBI Taxonomy" id="2509675"/>
    <lineage>
        <taxon>Bacteria</taxon>
        <taxon>Bacillati</taxon>
        <taxon>Chloroflexota</taxon>
        <taxon>Ktedonobacteria</taxon>
        <taxon>Ktedonobacterales</taxon>
        <taxon>Ktedonosporobacteraceae</taxon>
        <taxon>Ktedonosporobacter</taxon>
    </lineage>
</organism>